<feature type="domain" description="MSP" evidence="7">
    <location>
        <begin position="32"/>
        <end position="157"/>
    </location>
</feature>
<reference evidence="8" key="1">
    <citation type="submission" date="2013-05" db="EMBL/GenBank/DDBJ databases">
        <authorList>
            <person name="Yim A.K.Y."/>
            <person name="Chan T.F."/>
            <person name="Ji K.M."/>
            <person name="Liu X.Y."/>
            <person name="Zhou J.W."/>
            <person name="Li R.Q."/>
            <person name="Yang K.Y."/>
            <person name="Li J."/>
            <person name="Li M."/>
            <person name="Law P.T.W."/>
            <person name="Wu Y.L."/>
            <person name="Cai Z.L."/>
            <person name="Qin H."/>
            <person name="Bao Y."/>
            <person name="Leung R.K.K."/>
            <person name="Ng P.K.S."/>
            <person name="Zou J."/>
            <person name="Zhong X.J."/>
            <person name="Ran P.X."/>
            <person name="Zhong N.S."/>
            <person name="Liu Z.G."/>
            <person name="Tsui S.K.W."/>
        </authorList>
    </citation>
    <scope>NUCLEOTIDE SEQUENCE</scope>
    <source>
        <strain evidence="8">Derf</strain>
        <tissue evidence="8">Whole organism</tissue>
    </source>
</reference>
<proteinExistence type="inferred from homology"/>
<dbReference type="Gene3D" id="2.60.40.10">
    <property type="entry name" value="Immunoglobulins"/>
    <property type="match status" value="1"/>
</dbReference>
<organism evidence="8 9">
    <name type="scientific">Dermatophagoides farinae</name>
    <name type="common">American house dust mite</name>
    <dbReference type="NCBI Taxonomy" id="6954"/>
    <lineage>
        <taxon>Eukaryota</taxon>
        <taxon>Metazoa</taxon>
        <taxon>Ecdysozoa</taxon>
        <taxon>Arthropoda</taxon>
        <taxon>Chelicerata</taxon>
        <taxon>Arachnida</taxon>
        <taxon>Acari</taxon>
        <taxon>Acariformes</taxon>
        <taxon>Sarcoptiformes</taxon>
        <taxon>Astigmata</taxon>
        <taxon>Psoroptidia</taxon>
        <taxon>Analgoidea</taxon>
        <taxon>Pyroglyphidae</taxon>
        <taxon>Dermatophagoidinae</taxon>
        <taxon>Dermatophagoides</taxon>
    </lineage>
</organism>
<evidence type="ECO:0000256" key="6">
    <source>
        <dbReference type="SAM" id="Phobius"/>
    </source>
</evidence>
<keyword evidence="4 6" id="KW-1133">Transmembrane helix</keyword>
<name>A0A922I7J1_DERFA</name>
<dbReference type="InterPro" id="IPR016763">
    <property type="entry name" value="VAP"/>
</dbReference>
<dbReference type="PANTHER" id="PTHR10809">
    <property type="entry name" value="VESICLE-ASSOCIATED MEMBRANE PROTEIN-ASSOCIATED PROTEIN"/>
    <property type="match status" value="1"/>
</dbReference>
<dbReference type="InterPro" id="IPR000535">
    <property type="entry name" value="MSP_dom"/>
</dbReference>
<keyword evidence="5 6" id="KW-0472">Membrane</keyword>
<protein>
    <submittedName>
        <fullName evidence="8">Voltage-gated anion channel, variant 2</fullName>
    </submittedName>
</protein>
<feature type="transmembrane region" description="Helical" evidence="6">
    <location>
        <begin position="218"/>
        <end position="238"/>
    </location>
</feature>
<evidence type="ECO:0000256" key="5">
    <source>
        <dbReference type="ARBA" id="ARBA00023136"/>
    </source>
</evidence>
<keyword evidence="3 6" id="KW-0812">Transmembrane</keyword>
<evidence type="ECO:0000256" key="2">
    <source>
        <dbReference type="ARBA" id="ARBA00008932"/>
    </source>
</evidence>
<dbReference type="GO" id="GO:0090158">
    <property type="term" value="P:endoplasmic reticulum membrane organization"/>
    <property type="evidence" value="ECO:0007669"/>
    <property type="project" value="TreeGrafter"/>
</dbReference>
<evidence type="ECO:0000256" key="3">
    <source>
        <dbReference type="ARBA" id="ARBA00022692"/>
    </source>
</evidence>
<sequence length="279" mass="31387">MIKQQQRIEISFYLYMLCMAPSSSSSQSARLVLKFDPESELPFHGPYSKPSTVTLRLRSLASDRNMAFKVKTTAPKFYSVSPTHGFIAPDADCMIQLTFNGNEQDLRISKIKHKFLVQATNGPEDIDSIAPDRFWKELNSSNQNSIIYEQKLQCLFDPLESLETSNDNNMQQQFKSFVATATDKSEGILNQLLTPLENDHNSVSSSTLANNEQQQRRFSLKTLIWAIFAAIIAIFQIFNDVSHDPVANATPSSVTPKHAIRLSCPLSTVTRSSRRTSQT</sequence>
<dbReference type="SUPFAM" id="SSF49354">
    <property type="entry name" value="PapD-like"/>
    <property type="match status" value="1"/>
</dbReference>
<dbReference type="Proteomes" id="UP000790347">
    <property type="component" value="Unassembled WGS sequence"/>
</dbReference>
<evidence type="ECO:0000313" key="9">
    <source>
        <dbReference type="Proteomes" id="UP000790347"/>
    </source>
</evidence>
<evidence type="ECO:0000256" key="4">
    <source>
        <dbReference type="ARBA" id="ARBA00022989"/>
    </source>
</evidence>
<keyword evidence="9" id="KW-1185">Reference proteome</keyword>
<dbReference type="InterPro" id="IPR013783">
    <property type="entry name" value="Ig-like_fold"/>
</dbReference>
<dbReference type="AlphaFoldDB" id="A0A922I7J1"/>
<gene>
    <name evidence="8" type="primary">GPR89A</name>
    <name evidence="8" type="ORF">DERF_005720</name>
</gene>
<dbReference type="InterPro" id="IPR008962">
    <property type="entry name" value="PapD-like_sf"/>
</dbReference>
<dbReference type="EMBL" id="ASGP02000002">
    <property type="protein sequence ID" value="KAH9522120.1"/>
    <property type="molecule type" value="Genomic_DNA"/>
</dbReference>
<comment type="subcellular location">
    <subcellularLocation>
        <location evidence="1">Membrane</location>
        <topology evidence="1">Single-pass type IV membrane protein</topology>
    </subcellularLocation>
</comment>
<dbReference type="GO" id="GO:0061817">
    <property type="term" value="P:endoplasmic reticulum-plasma membrane tethering"/>
    <property type="evidence" value="ECO:0007669"/>
    <property type="project" value="TreeGrafter"/>
</dbReference>
<accession>A0A922I7J1</accession>
<dbReference type="GO" id="GO:0005789">
    <property type="term" value="C:endoplasmic reticulum membrane"/>
    <property type="evidence" value="ECO:0007669"/>
    <property type="project" value="InterPro"/>
</dbReference>
<comment type="caution">
    <text evidence="8">The sequence shown here is derived from an EMBL/GenBank/DDBJ whole genome shotgun (WGS) entry which is preliminary data.</text>
</comment>
<dbReference type="PROSITE" id="PS50202">
    <property type="entry name" value="MSP"/>
    <property type="match status" value="1"/>
</dbReference>
<comment type="similarity">
    <text evidence="2">Belongs to the VAMP-associated protein (VAP) (TC 9.B.17) family.</text>
</comment>
<evidence type="ECO:0000259" key="7">
    <source>
        <dbReference type="PROSITE" id="PS50202"/>
    </source>
</evidence>
<dbReference type="Pfam" id="PF00635">
    <property type="entry name" value="Motile_Sperm"/>
    <property type="match status" value="1"/>
</dbReference>
<reference evidence="8" key="2">
    <citation type="journal article" date="2022" name="Res Sq">
        <title>Comparative Genomics Reveals Insights into the Divergent Evolution of Astigmatic Mites and Household Pest Adaptations.</title>
        <authorList>
            <person name="Xiong Q."/>
            <person name="Wan A.T.-Y."/>
            <person name="Liu X.-Y."/>
            <person name="Fung C.S.-H."/>
            <person name="Xiao X."/>
            <person name="Malainual N."/>
            <person name="Hou J."/>
            <person name="Wang L."/>
            <person name="Wang M."/>
            <person name="Yang K."/>
            <person name="Cui Y."/>
            <person name="Leung E."/>
            <person name="Nong W."/>
            <person name="Shin S.-K."/>
            <person name="Au S."/>
            <person name="Jeong K.Y."/>
            <person name="Chew F.T."/>
            <person name="Hui J."/>
            <person name="Leung T.F."/>
            <person name="Tungtrongchitr A."/>
            <person name="Zhong N."/>
            <person name="Liu Z."/>
            <person name="Tsui S."/>
        </authorList>
    </citation>
    <scope>NUCLEOTIDE SEQUENCE</scope>
    <source>
        <strain evidence="8">Derf</strain>
        <tissue evidence="8">Whole organism</tissue>
    </source>
</reference>
<dbReference type="GO" id="GO:0005886">
    <property type="term" value="C:plasma membrane"/>
    <property type="evidence" value="ECO:0007669"/>
    <property type="project" value="TreeGrafter"/>
</dbReference>
<evidence type="ECO:0000256" key="1">
    <source>
        <dbReference type="ARBA" id="ARBA00004211"/>
    </source>
</evidence>
<evidence type="ECO:0000313" key="8">
    <source>
        <dbReference type="EMBL" id="KAH9522120.1"/>
    </source>
</evidence>
<dbReference type="PANTHER" id="PTHR10809:SF6">
    <property type="entry name" value="AT11025P-RELATED"/>
    <property type="match status" value="1"/>
</dbReference>